<dbReference type="AlphaFoldDB" id="A0A1I8J541"/>
<evidence type="ECO:0000256" key="2">
    <source>
        <dbReference type="ARBA" id="ARBA00022723"/>
    </source>
</evidence>
<reference evidence="11" key="1">
    <citation type="submission" date="2016-11" db="UniProtKB">
        <authorList>
            <consortium name="WormBaseParasite"/>
        </authorList>
    </citation>
    <scope>IDENTIFICATION</scope>
</reference>
<evidence type="ECO:0000259" key="8">
    <source>
        <dbReference type="PROSITE" id="PS50089"/>
    </source>
</evidence>
<feature type="compositionally biased region" description="Basic residues" evidence="7">
    <location>
        <begin position="672"/>
        <end position="688"/>
    </location>
</feature>
<feature type="domain" description="DWNN" evidence="9">
    <location>
        <begin position="5"/>
        <end position="77"/>
    </location>
</feature>
<feature type="region of interest" description="Disordered" evidence="7">
    <location>
        <begin position="479"/>
        <end position="501"/>
    </location>
</feature>
<organism evidence="10 11">
    <name type="scientific">Macrostomum lignano</name>
    <dbReference type="NCBI Taxonomy" id="282301"/>
    <lineage>
        <taxon>Eukaryota</taxon>
        <taxon>Metazoa</taxon>
        <taxon>Spiralia</taxon>
        <taxon>Lophotrochozoa</taxon>
        <taxon>Platyhelminthes</taxon>
        <taxon>Rhabditophora</taxon>
        <taxon>Macrostomorpha</taxon>
        <taxon>Macrostomida</taxon>
        <taxon>Macrostomidae</taxon>
        <taxon>Macrostomum</taxon>
    </lineage>
</organism>
<feature type="compositionally biased region" description="Low complexity" evidence="7">
    <location>
        <begin position="693"/>
        <end position="704"/>
    </location>
</feature>
<dbReference type="GO" id="GO:0005634">
    <property type="term" value="C:nucleus"/>
    <property type="evidence" value="ECO:0007669"/>
    <property type="project" value="UniProtKB-SubCell"/>
</dbReference>
<feature type="compositionally biased region" description="Polar residues" evidence="7">
    <location>
        <begin position="752"/>
        <end position="763"/>
    </location>
</feature>
<keyword evidence="10" id="KW-1185">Reference proteome</keyword>
<dbReference type="Proteomes" id="UP000095280">
    <property type="component" value="Unplaced"/>
</dbReference>
<feature type="compositionally biased region" description="Low complexity" evidence="7">
    <location>
        <begin position="652"/>
        <end position="665"/>
    </location>
</feature>
<dbReference type="GO" id="GO:0008270">
    <property type="term" value="F:zinc ion binding"/>
    <property type="evidence" value="ECO:0007669"/>
    <property type="project" value="UniProtKB-KW"/>
</dbReference>
<dbReference type="GO" id="GO:0016567">
    <property type="term" value="P:protein ubiquitination"/>
    <property type="evidence" value="ECO:0007669"/>
    <property type="project" value="InterPro"/>
</dbReference>
<accession>A0A1I8J541</accession>
<dbReference type="GO" id="GO:0061630">
    <property type="term" value="F:ubiquitin protein ligase activity"/>
    <property type="evidence" value="ECO:0007669"/>
    <property type="project" value="InterPro"/>
</dbReference>
<evidence type="ECO:0000259" key="9">
    <source>
        <dbReference type="PROSITE" id="PS51282"/>
    </source>
</evidence>
<dbReference type="CDD" id="cd16620">
    <property type="entry name" value="vRING-HC-C4C4_RBBP6"/>
    <property type="match status" value="1"/>
</dbReference>
<evidence type="ECO:0000256" key="7">
    <source>
        <dbReference type="SAM" id="MobiDB-lite"/>
    </source>
</evidence>
<feature type="region of interest" description="Disordered" evidence="7">
    <location>
        <begin position="642"/>
        <end position="704"/>
    </location>
</feature>
<dbReference type="WBParaSite" id="maker-uti_cns_0045756-snap-gene-1.9-mRNA-1">
    <property type="protein sequence ID" value="maker-uti_cns_0045756-snap-gene-1.9-mRNA-1"/>
    <property type="gene ID" value="maker-uti_cns_0045756-snap-gene-1.9"/>
</dbReference>
<protein>
    <submittedName>
        <fullName evidence="11">RING-type domain-containing protein</fullName>
    </submittedName>
</protein>
<dbReference type="PROSITE" id="PS50089">
    <property type="entry name" value="ZF_RING_2"/>
    <property type="match status" value="1"/>
</dbReference>
<feature type="compositionally biased region" description="Polar residues" evidence="7">
    <location>
        <begin position="310"/>
        <end position="360"/>
    </location>
</feature>
<evidence type="ECO:0000256" key="1">
    <source>
        <dbReference type="ARBA" id="ARBA00004123"/>
    </source>
</evidence>
<feature type="compositionally biased region" description="Basic residues" evidence="7">
    <location>
        <begin position="787"/>
        <end position="797"/>
    </location>
</feature>
<keyword evidence="4" id="KW-0862">Zinc</keyword>
<feature type="compositionally biased region" description="Basic and acidic residues" evidence="7">
    <location>
        <begin position="742"/>
        <end position="751"/>
    </location>
</feature>
<dbReference type="Gene3D" id="3.10.20.90">
    <property type="entry name" value="Phosphatidylinositol 3-kinase Catalytic Subunit, Chain A, domain 1"/>
    <property type="match status" value="1"/>
</dbReference>
<evidence type="ECO:0000313" key="11">
    <source>
        <dbReference type="WBParaSite" id="maker-uti_cns_0045756-snap-gene-1.9-mRNA-1"/>
    </source>
</evidence>
<feature type="compositionally biased region" description="Basic and acidic residues" evidence="7">
    <location>
        <begin position="811"/>
        <end position="829"/>
    </location>
</feature>
<feature type="compositionally biased region" description="Polar residues" evidence="7">
    <location>
        <begin position="376"/>
        <end position="394"/>
    </location>
</feature>
<dbReference type="PANTHER" id="PTHR15439:SF0">
    <property type="entry name" value="CELL DIVISION CYCLE AND APOPTOSIS REGULATOR PROTEIN 1-RELATED"/>
    <property type="match status" value="1"/>
</dbReference>
<keyword evidence="2" id="KW-0479">Metal-binding</keyword>
<feature type="compositionally biased region" description="Low complexity" evidence="7">
    <location>
        <begin position="772"/>
        <end position="786"/>
    </location>
</feature>
<dbReference type="InterPro" id="IPR013083">
    <property type="entry name" value="Znf_RING/FYVE/PHD"/>
</dbReference>
<proteinExistence type="predicted"/>
<keyword evidence="3 6" id="KW-0863">Zinc-finger</keyword>
<keyword evidence="5" id="KW-0539">Nucleus</keyword>
<feature type="region of interest" description="Disordered" evidence="7">
    <location>
        <begin position="282"/>
        <end position="394"/>
    </location>
</feature>
<dbReference type="InterPro" id="IPR033489">
    <property type="entry name" value="RBBP6"/>
</dbReference>
<evidence type="ECO:0000256" key="3">
    <source>
        <dbReference type="ARBA" id="ARBA00022771"/>
    </source>
</evidence>
<evidence type="ECO:0000256" key="6">
    <source>
        <dbReference type="PROSITE-ProRule" id="PRU00175"/>
    </source>
</evidence>
<dbReference type="Pfam" id="PF08783">
    <property type="entry name" value="DWNN"/>
    <property type="match status" value="1"/>
</dbReference>
<dbReference type="InterPro" id="IPR001841">
    <property type="entry name" value="Znf_RING"/>
</dbReference>
<feature type="domain" description="RING-type" evidence="8">
    <location>
        <begin position="205"/>
        <end position="250"/>
    </location>
</feature>
<dbReference type="Gene3D" id="3.30.40.10">
    <property type="entry name" value="Zinc/RING finger domain, C3HC4 (zinc finger)"/>
    <property type="match status" value="1"/>
</dbReference>
<dbReference type="SUPFAM" id="SSF57850">
    <property type="entry name" value="RING/U-box"/>
    <property type="match status" value="1"/>
</dbReference>
<feature type="region of interest" description="Disordered" evidence="7">
    <location>
        <begin position="77"/>
        <end position="121"/>
    </location>
</feature>
<feature type="compositionally biased region" description="Low complexity" evidence="7">
    <location>
        <begin position="488"/>
        <end position="501"/>
    </location>
</feature>
<dbReference type="SMART" id="SM01180">
    <property type="entry name" value="DWNN"/>
    <property type="match status" value="1"/>
</dbReference>
<dbReference type="InterPro" id="IPR014891">
    <property type="entry name" value="DWNN_domain"/>
</dbReference>
<dbReference type="GO" id="GO:0006511">
    <property type="term" value="P:ubiquitin-dependent protein catabolic process"/>
    <property type="evidence" value="ECO:0007669"/>
    <property type="project" value="TreeGrafter"/>
</dbReference>
<dbReference type="GO" id="GO:0006397">
    <property type="term" value="P:mRNA processing"/>
    <property type="evidence" value="ECO:0007669"/>
    <property type="project" value="InterPro"/>
</dbReference>
<evidence type="ECO:0000256" key="4">
    <source>
        <dbReference type="ARBA" id="ARBA00022833"/>
    </source>
</evidence>
<evidence type="ECO:0000256" key="5">
    <source>
        <dbReference type="ARBA" id="ARBA00023242"/>
    </source>
</evidence>
<dbReference type="PROSITE" id="PS51282">
    <property type="entry name" value="DWNN"/>
    <property type="match status" value="1"/>
</dbReference>
<dbReference type="PANTHER" id="PTHR15439">
    <property type="entry name" value="RETINOBLASTOMA-BINDING PROTEIN 6"/>
    <property type="match status" value="1"/>
</dbReference>
<feature type="region of interest" description="Disordered" evidence="7">
    <location>
        <begin position="730"/>
        <end position="829"/>
    </location>
</feature>
<sequence length="829" mass="90238">MASTIFFKLKSDLEMEEIHFDGSGLTVRDLRKVIRERRGFKVQDCDLELYDSSTGKPFASENQVVHNYSSVIVKRVAKSRPPGKDSNFPKPNIYQPREEPKERQPPATTASMIDLSKRTDMSEDEKIKKMVEYSTQKYAHDSLLYVDNPVPGALMTKDGKYAIPKMDLEAKLLGKKEKKPFSEEENPSTLVDYMEQLDIPDDLKCPLCQDVFKDAVIIKCCGSTYCNDCIINRLFDTESDSATLHSCPNCGDALDEAELDELDEEIGVIGLNKDEEEDYSLVPLPELTGGPSSSSDGGGGSRLKRSSESDTALSMMHQQQVTMKQKYAQQPQASQAGATSSDSAQMQRASSSTSLQGNPSQQQQHQQHQHHAPGYNAQQHQRPFHYSQSQQQAYPQHNQAFYQQAHHHSQPFMQQRYDATRPDAGTLQPVQAHFHQQHMGPHQGMISQMMQPAVSQHQQHQLPPSSIVQPILPHGPHLQHHPAVTLTQGPMGQPGFQQQHAPIHQMHMQAGGAQQQYYTQQHPGAPNPLVPIQHSQHHAIVSSTIGAAAPAPTATVAPTLPVAAAPAIVGPDAAGRQSSGALPTAAAGGAAAAAPGAAAGLLAIRPTGVAPMSEEEFNRIKLHLMAAEKRRKEDACLDFILGKRRPAPPPQKQQNRSAASASRSRSPPPASSRRHKNGRGGGRSRKRSGSPGGSDSAGLSLSSSAAGSLNMQEYRRAFEGFMKEFMKKSGGDSAAVGVAGRGQKDRSRTDSSKTVTAATTSETQSKQKAKKSASSSNKPAKPAKPVANKKKRRHRRRRESDDGSDEAGGDSDARDERSRSASEPETTPR</sequence>
<comment type="subcellular location">
    <subcellularLocation>
        <location evidence="1">Nucleus</location>
    </subcellularLocation>
</comment>
<evidence type="ECO:0000313" key="10">
    <source>
        <dbReference type="Proteomes" id="UP000095280"/>
    </source>
</evidence>
<name>A0A1I8J541_9PLAT</name>